<proteinExistence type="predicted"/>
<dbReference type="AlphaFoldDB" id="X1RHJ8"/>
<comment type="caution">
    <text evidence="1">The sequence shown here is derived from an EMBL/GenBank/DDBJ whole genome shotgun (WGS) entry which is preliminary data.</text>
</comment>
<evidence type="ECO:0000313" key="1">
    <source>
        <dbReference type="EMBL" id="GAI80232.1"/>
    </source>
</evidence>
<sequence>ARNSNGTPNGFWDGLIDDFRIMDRVITATERAGIYNGGSGTEDQSGG</sequence>
<dbReference type="EMBL" id="BARW01010765">
    <property type="protein sequence ID" value="GAI80232.1"/>
    <property type="molecule type" value="Genomic_DNA"/>
</dbReference>
<reference evidence="1" key="1">
    <citation type="journal article" date="2014" name="Front. Microbiol.">
        <title>High frequency of phylogenetically diverse reductive dehalogenase-homologous genes in deep subseafloor sedimentary metagenomes.</title>
        <authorList>
            <person name="Kawai M."/>
            <person name="Futagami T."/>
            <person name="Toyoda A."/>
            <person name="Takaki Y."/>
            <person name="Nishi S."/>
            <person name="Hori S."/>
            <person name="Arai W."/>
            <person name="Tsubouchi T."/>
            <person name="Morono Y."/>
            <person name="Uchiyama I."/>
            <person name="Ito T."/>
            <person name="Fujiyama A."/>
            <person name="Inagaki F."/>
            <person name="Takami H."/>
        </authorList>
    </citation>
    <scope>NUCLEOTIDE SEQUENCE</scope>
    <source>
        <strain evidence="1">Expedition CK06-06</strain>
    </source>
</reference>
<gene>
    <name evidence="1" type="ORF">S12H4_21044</name>
</gene>
<dbReference type="SUPFAM" id="SSF49899">
    <property type="entry name" value="Concanavalin A-like lectins/glucanases"/>
    <property type="match status" value="1"/>
</dbReference>
<dbReference type="Gene3D" id="2.60.120.200">
    <property type="match status" value="1"/>
</dbReference>
<dbReference type="InterPro" id="IPR013320">
    <property type="entry name" value="ConA-like_dom_sf"/>
</dbReference>
<evidence type="ECO:0008006" key="2">
    <source>
        <dbReference type="Google" id="ProtNLM"/>
    </source>
</evidence>
<protein>
    <recommendedName>
        <fullName evidence="2">LamG-like jellyroll fold domain-containing protein</fullName>
    </recommendedName>
</protein>
<organism evidence="1">
    <name type="scientific">marine sediment metagenome</name>
    <dbReference type="NCBI Taxonomy" id="412755"/>
    <lineage>
        <taxon>unclassified sequences</taxon>
        <taxon>metagenomes</taxon>
        <taxon>ecological metagenomes</taxon>
    </lineage>
</organism>
<accession>X1RHJ8</accession>
<feature type="non-terminal residue" evidence="1">
    <location>
        <position position="1"/>
    </location>
</feature>
<name>X1RHJ8_9ZZZZ</name>